<evidence type="ECO:0000256" key="4">
    <source>
        <dbReference type="ARBA" id="ARBA00047353"/>
    </source>
</evidence>
<comment type="similarity">
    <text evidence="1 5">Belongs to the UPP synthase family.</text>
</comment>
<evidence type="ECO:0000256" key="2">
    <source>
        <dbReference type="ARBA" id="ARBA00022679"/>
    </source>
</evidence>
<name>A0A8E0S1K4_9TREM</name>
<gene>
    <name evidence="6" type="ORF">FBUS_03509</name>
</gene>
<evidence type="ECO:0000256" key="1">
    <source>
        <dbReference type="ARBA" id="ARBA00005432"/>
    </source>
</evidence>
<protein>
    <recommendedName>
        <fullName evidence="5">Alkyl transferase</fullName>
        <ecNumber evidence="5">2.5.1.-</ecNumber>
    </recommendedName>
</protein>
<dbReference type="Gene3D" id="3.40.1180.10">
    <property type="entry name" value="Decaprenyl diphosphate synthase-like"/>
    <property type="match status" value="1"/>
</dbReference>
<dbReference type="HAMAP" id="MF_01139">
    <property type="entry name" value="ISPT"/>
    <property type="match status" value="1"/>
</dbReference>
<dbReference type="NCBIfam" id="TIGR00055">
    <property type="entry name" value="uppS"/>
    <property type="match status" value="1"/>
</dbReference>
<keyword evidence="7" id="KW-1185">Reference proteome</keyword>
<dbReference type="GO" id="GO:0005783">
    <property type="term" value="C:endoplasmic reticulum"/>
    <property type="evidence" value="ECO:0007669"/>
    <property type="project" value="TreeGrafter"/>
</dbReference>
<dbReference type="PROSITE" id="PS01066">
    <property type="entry name" value="UPP_SYNTHASE"/>
    <property type="match status" value="1"/>
</dbReference>
<dbReference type="InterPro" id="IPR001441">
    <property type="entry name" value="UPP_synth-like"/>
</dbReference>
<keyword evidence="3" id="KW-0460">Magnesium</keyword>
<comment type="catalytic activity">
    <reaction evidence="4">
        <text>n isopentenyl diphosphate + (2E,6E)-farnesyl diphosphate = a di-trans,poly-cis-polyprenyl diphosphate + n diphosphate</text>
        <dbReference type="Rhea" id="RHEA:53008"/>
        <dbReference type="Rhea" id="RHEA-COMP:19494"/>
        <dbReference type="ChEBI" id="CHEBI:33019"/>
        <dbReference type="ChEBI" id="CHEBI:128769"/>
        <dbReference type="ChEBI" id="CHEBI:136960"/>
        <dbReference type="ChEBI" id="CHEBI:175763"/>
        <dbReference type="EC" id="2.5.1.87"/>
    </reaction>
</comment>
<evidence type="ECO:0000313" key="7">
    <source>
        <dbReference type="Proteomes" id="UP000728185"/>
    </source>
</evidence>
<dbReference type="InterPro" id="IPR018520">
    <property type="entry name" value="UPP_synth-like_CS"/>
</dbReference>
<evidence type="ECO:0000256" key="3">
    <source>
        <dbReference type="ARBA" id="ARBA00022842"/>
    </source>
</evidence>
<evidence type="ECO:0000256" key="5">
    <source>
        <dbReference type="RuleBase" id="RU363018"/>
    </source>
</evidence>
<proteinExistence type="inferred from homology"/>
<dbReference type="EC" id="2.5.1.-" evidence="5"/>
<evidence type="ECO:0000313" key="6">
    <source>
        <dbReference type="EMBL" id="KAA0198746.1"/>
    </source>
</evidence>
<dbReference type="CDD" id="cd00475">
    <property type="entry name" value="Cis_IPPS"/>
    <property type="match status" value="1"/>
</dbReference>
<dbReference type="OrthoDB" id="4173905at2759"/>
<dbReference type="PANTHER" id="PTHR10291">
    <property type="entry name" value="DEHYDRODOLICHYL DIPHOSPHATE SYNTHASE FAMILY MEMBER"/>
    <property type="match status" value="1"/>
</dbReference>
<dbReference type="EMBL" id="LUCM01001521">
    <property type="protein sequence ID" value="KAA0198746.1"/>
    <property type="molecule type" value="Genomic_DNA"/>
</dbReference>
<accession>A0A8E0S1K4</accession>
<comment type="caution">
    <text evidence="6">The sequence shown here is derived from an EMBL/GenBank/DDBJ whole genome shotgun (WGS) entry which is preliminary data.</text>
</comment>
<dbReference type="GO" id="GO:0045547">
    <property type="term" value="F:ditrans,polycis-polyprenyl diphosphate synthase [(2E,6E)-farnesyl diphosphate specific] activity"/>
    <property type="evidence" value="ECO:0007669"/>
    <property type="project" value="UniProtKB-EC"/>
</dbReference>
<dbReference type="GO" id="GO:0016094">
    <property type="term" value="P:polyprenol biosynthetic process"/>
    <property type="evidence" value="ECO:0007669"/>
    <property type="project" value="TreeGrafter"/>
</dbReference>
<dbReference type="Pfam" id="PF01255">
    <property type="entry name" value="Prenyltransf"/>
    <property type="match status" value="1"/>
</dbReference>
<dbReference type="Proteomes" id="UP000728185">
    <property type="component" value="Unassembled WGS sequence"/>
</dbReference>
<sequence>MFSQPSPVISIDFLPFRFLCVRTSTIMTWAWKETKYSFVQRCCLRILKCGPIPKHVGFIMDGNRRYANKKNMACSAGHAQGFLKLSEALSWCRDFGVEELSVYAFSIENFKRKQSEVNFLFQLASNKLQELLDKRDELKENGVCVRVIGNLSLLPPDIQILASEVMLITRCNTKAVLNIYMAYTGRDDLSQAIERIRTGVVDKLILPDDIDTQLLSSCLHSRLSRPLDLLIRTSGEVRLSDFLVWSAATSGTVHKFVSNFWPEFSFWEFAQSILYYQLSNTYLSRLHLSIPAAESFSSTTSGDKDHANRVQRFLDSVDQAYWKQLESLTCSTSRCLGEIVRG</sequence>
<dbReference type="GO" id="GO:1904423">
    <property type="term" value="C:dehydrodolichyl diphosphate synthase complex"/>
    <property type="evidence" value="ECO:0007669"/>
    <property type="project" value="TreeGrafter"/>
</dbReference>
<organism evidence="6 7">
    <name type="scientific">Fasciolopsis buskii</name>
    <dbReference type="NCBI Taxonomy" id="27845"/>
    <lineage>
        <taxon>Eukaryota</taxon>
        <taxon>Metazoa</taxon>
        <taxon>Spiralia</taxon>
        <taxon>Lophotrochozoa</taxon>
        <taxon>Platyhelminthes</taxon>
        <taxon>Trematoda</taxon>
        <taxon>Digenea</taxon>
        <taxon>Plagiorchiida</taxon>
        <taxon>Echinostomata</taxon>
        <taxon>Echinostomatoidea</taxon>
        <taxon>Fasciolidae</taxon>
        <taxon>Fasciolopsis</taxon>
    </lineage>
</organism>
<dbReference type="PANTHER" id="PTHR10291:SF43">
    <property type="entry name" value="DEHYDRODOLICHYL DIPHOSPHATE SYNTHASE COMPLEX SUBUNIT DHDDS"/>
    <property type="match status" value="1"/>
</dbReference>
<dbReference type="AlphaFoldDB" id="A0A8E0S1K4"/>
<dbReference type="InterPro" id="IPR036424">
    <property type="entry name" value="UPP_synth-like_sf"/>
</dbReference>
<reference evidence="6" key="1">
    <citation type="submission" date="2019-05" db="EMBL/GenBank/DDBJ databases">
        <title>Annotation for the trematode Fasciolopsis buski.</title>
        <authorList>
            <person name="Choi Y.-J."/>
        </authorList>
    </citation>
    <scope>NUCLEOTIDE SEQUENCE</scope>
    <source>
        <strain evidence="6">HT</strain>
        <tissue evidence="6">Whole worm</tissue>
    </source>
</reference>
<dbReference type="FunFam" id="3.40.1180.10:FF:000005">
    <property type="entry name" value="Alkyl transferase"/>
    <property type="match status" value="1"/>
</dbReference>
<keyword evidence="2 5" id="KW-0808">Transferase</keyword>
<dbReference type="SUPFAM" id="SSF64005">
    <property type="entry name" value="Undecaprenyl diphosphate synthase"/>
    <property type="match status" value="1"/>
</dbReference>